<dbReference type="InterPro" id="IPR031107">
    <property type="entry name" value="Small_HSP"/>
</dbReference>
<dbReference type="EMBL" id="JAUHTC010000022">
    <property type="protein sequence ID" value="MDN4517229.1"/>
    <property type="molecule type" value="Genomic_DNA"/>
</dbReference>
<evidence type="ECO:0000256" key="2">
    <source>
        <dbReference type="RuleBase" id="RU003616"/>
    </source>
</evidence>
<feature type="domain" description="SHSP" evidence="3">
    <location>
        <begin position="40"/>
        <end position="152"/>
    </location>
</feature>
<protein>
    <submittedName>
        <fullName evidence="4">Hsp20/alpha crystallin family protein</fullName>
    </submittedName>
</protein>
<evidence type="ECO:0000256" key="1">
    <source>
        <dbReference type="PROSITE-ProRule" id="PRU00285"/>
    </source>
</evidence>
<comment type="caution">
    <text evidence="4">The sequence shown here is derived from an EMBL/GenBank/DDBJ whole genome shotgun (WGS) entry which is preliminary data.</text>
</comment>
<evidence type="ECO:0000313" key="5">
    <source>
        <dbReference type="Proteomes" id="UP001172687"/>
    </source>
</evidence>
<dbReference type="InterPro" id="IPR008978">
    <property type="entry name" value="HSP20-like_chaperone"/>
</dbReference>
<dbReference type="CDD" id="cd06464">
    <property type="entry name" value="ACD_sHsps-like"/>
    <property type="match status" value="1"/>
</dbReference>
<name>A0ABT8H8Y8_MYCAO</name>
<keyword evidence="5" id="KW-1185">Reference proteome</keyword>
<evidence type="ECO:0000259" key="3">
    <source>
        <dbReference type="PROSITE" id="PS01031"/>
    </source>
</evidence>
<comment type="similarity">
    <text evidence="1 2">Belongs to the small heat shock protein (HSP20) family.</text>
</comment>
<dbReference type="PANTHER" id="PTHR11527">
    <property type="entry name" value="HEAT-SHOCK PROTEIN 20 FAMILY MEMBER"/>
    <property type="match status" value="1"/>
</dbReference>
<organism evidence="4 5">
    <name type="scientific">Mycolicibacterium austroafricanum</name>
    <name type="common">Mycobacterium austroafricanum</name>
    <dbReference type="NCBI Taxonomy" id="39687"/>
    <lineage>
        <taxon>Bacteria</taxon>
        <taxon>Bacillati</taxon>
        <taxon>Actinomycetota</taxon>
        <taxon>Actinomycetes</taxon>
        <taxon>Mycobacteriales</taxon>
        <taxon>Mycobacteriaceae</taxon>
        <taxon>Mycolicibacterium</taxon>
    </lineage>
</organism>
<dbReference type="PROSITE" id="PS01031">
    <property type="entry name" value="SHSP"/>
    <property type="match status" value="1"/>
</dbReference>
<proteinExistence type="inferred from homology"/>
<dbReference type="InterPro" id="IPR002068">
    <property type="entry name" value="A-crystallin/Hsp20_dom"/>
</dbReference>
<reference evidence="4" key="1">
    <citation type="submission" date="2023-07" db="EMBL/GenBank/DDBJ databases">
        <title>Degradation of tert-butanol by M. austroafricanum TBA100.</title>
        <authorList>
            <person name="Helbich S."/>
            <person name="Vainshtein Y."/>
        </authorList>
    </citation>
    <scope>NUCLEOTIDE SEQUENCE</scope>
    <source>
        <strain evidence="4">TBA100</strain>
    </source>
</reference>
<evidence type="ECO:0000313" key="4">
    <source>
        <dbReference type="EMBL" id="MDN4517229.1"/>
    </source>
</evidence>
<dbReference type="SUPFAM" id="SSF49764">
    <property type="entry name" value="HSP20-like chaperones"/>
    <property type="match status" value="1"/>
</dbReference>
<sequence>MTLPVRRHSPQTDRWQPLREFEDLYSQMDRLWQSMLGAAGNAGAWMPSADLTETKDNYVVEVELPGVRQDDIDVELVGNELVISGEIKERKREGLLRRRTRRVGNFEYRATLPGEIRDNDITASLAHGVLTVEVPKARSQSTKIKVIEAPNAKQ</sequence>
<dbReference type="RefSeq" id="WP_084055196.1">
    <property type="nucleotide sequence ID" value="NZ_JAUHTC010000022.1"/>
</dbReference>
<dbReference type="Proteomes" id="UP001172687">
    <property type="component" value="Unassembled WGS sequence"/>
</dbReference>
<accession>A0ABT8H8Y8</accession>
<dbReference type="Gene3D" id="2.60.40.790">
    <property type="match status" value="1"/>
</dbReference>
<gene>
    <name evidence="4" type="ORF">QYF68_05240</name>
</gene>
<dbReference type="Pfam" id="PF00011">
    <property type="entry name" value="HSP20"/>
    <property type="match status" value="1"/>
</dbReference>